<dbReference type="PROSITE" id="PS00041">
    <property type="entry name" value="HTH_ARAC_FAMILY_1"/>
    <property type="match status" value="1"/>
</dbReference>
<feature type="transmembrane region" description="Helical" evidence="9">
    <location>
        <begin position="6"/>
        <end position="30"/>
    </location>
</feature>
<proteinExistence type="predicted"/>
<dbReference type="InterPro" id="IPR009057">
    <property type="entry name" value="Homeodomain-like_sf"/>
</dbReference>
<evidence type="ECO:0000256" key="2">
    <source>
        <dbReference type="ARBA" id="ARBA00022475"/>
    </source>
</evidence>
<dbReference type="Pfam" id="PF12833">
    <property type="entry name" value="HTH_18"/>
    <property type="match status" value="1"/>
</dbReference>
<evidence type="ECO:0000256" key="5">
    <source>
        <dbReference type="ARBA" id="ARBA00023015"/>
    </source>
</evidence>
<sequence length="1223" mass="138892">MKPYTFHITLYDAAFFGMLFIGLTFILLLWFTRKTNQSANRLLATILAIAAFWIFRILGTDIGLSTYITNWGRLPLQFSLAFGPLIFFYVLKITRPEYKFTRRDLLHFSPLLVELSAWALEVLESIKTGRATYDTLIFQRINPVLLLLAFISVIIYLYRCRKLIENFYQELKFNGGDRYRHELKWIHNLLTGFGLLWLLWIPFIAADYFYYDYQLGIQAYYPLYFLLMSMLIWMAARAFSRPEITAQADSLPVFKPLLPAELKRKGAWLKRVVKENNYYQDPELSLSSLAEKLGMHTHELSRIINTVLKKSFNDFINEYRVQAAARKMQDPANDHITLLGIAFESGFNSQSTFSRIFKQVTGKSPQEYKNNLKKEYPTYKLRSDTQFAPVVLNHETAPKWSHDKTNRNFMFKNYFKIAWRNLTRNKSYAAINITGLAVGIAVCMVIFIIIQFQTSFDSFHPKKDRAYRVLTEYHHAETGDITYGKDIPFPLPLGLKTAFPQIEQVAPIFASQNDQLIIPDENGVTVKMFKEQRGLFYTNPSFFKIFNFPLLAGSYASLKDPDNVLLTKEVAEKYFGDWKSAMGKTIKLQMGGFMFEHGTDVLKVSGILATIPPNSDFQLKLVVSFGTGFTGDYLAKSTDWNRTVTDFGCYILLPQSLSADNFNQQLRAYSQKVQSSDNKDSHIIQSLNVVHYDSQTGNYSNQTASHQLLNVLWLIAAFILLIACVNFINLSTAQAVNRAKEVGVRKVLGSNKSQLQLQFIVETFLIVASAVLLAVAITMLALPYISRLLELSLSFNIFSNPSIILFLLAVAVVVTALAGFYPSIVLSRFNPVNALKSKLTTDPAKGISLRRGLVVFQFIIAQALIIGTLVIVKQMNYFMDQPLGFDKETIVNIPFRVDSLRMSRLSYLRDQLLSINGVQAVCYSSNTPIENGNDTWSAVRFDHATKETGFKAITKFADEGYVPTYKLKLIAGRNLQPSPLTREFLVNESFVKSLGIKNPGDILNKEISIWDGVIKCPVVGVLKDFNDRSFRHGLAPLLIATNITMYNQAGIKLKTTNVFSTMQSVKQVFEKTFPNFVYEYRFLDDKIASFYKQENQLAQLYKIFAAIAILLSCLGLYGLASFMAVQRIKEVGIRKVLGATSGSIVYLFSKEFIILIAIAFAIATPIAWYYMHQWLQAYVYRINISWWLFAAGGMAAIVIALATISFQAIKAAKANPVKSLRSE</sequence>
<feature type="transmembrane region" description="Helical" evidence="9">
    <location>
        <begin position="217"/>
        <end position="236"/>
    </location>
</feature>
<feature type="transmembrane region" description="Helical" evidence="9">
    <location>
        <begin position="140"/>
        <end position="158"/>
    </location>
</feature>
<keyword evidence="5" id="KW-0805">Transcription regulation</keyword>
<feature type="transmembrane region" description="Helical" evidence="9">
    <location>
        <begin position="42"/>
        <end position="68"/>
    </location>
</feature>
<evidence type="ECO:0000313" key="11">
    <source>
        <dbReference type="EMBL" id="SDI11669.1"/>
    </source>
</evidence>
<feature type="transmembrane region" description="Helical" evidence="9">
    <location>
        <begin position="802"/>
        <end position="821"/>
    </location>
</feature>
<feature type="transmembrane region" description="Helical" evidence="9">
    <location>
        <begin position="429"/>
        <end position="452"/>
    </location>
</feature>
<feature type="transmembrane region" description="Helical" evidence="9">
    <location>
        <begin position="757"/>
        <end position="782"/>
    </location>
</feature>
<feature type="transmembrane region" description="Helical" evidence="9">
    <location>
        <begin position="74"/>
        <end position="91"/>
    </location>
</feature>
<feature type="transmembrane region" description="Helical" evidence="9">
    <location>
        <begin position="853"/>
        <end position="872"/>
    </location>
</feature>
<dbReference type="Gene3D" id="1.10.10.60">
    <property type="entry name" value="Homeodomain-like"/>
    <property type="match status" value="2"/>
</dbReference>
<dbReference type="Pfam" id="PF12704">
    <property type="entry name" value="MacB_PCD"/>
    <property type="match status" value="1"/>
</dbReference>
<dbReference type="PANTHER" id="PTHR30572">
    <property type="entry name" value="MEMBRANE COMPONENT OF TRANSPORTER-RELATED"/>
    <property type="match status" value="1"/>
</dbReference>
<dbReference type="InterPro" id="IPR018062">
    <property type="entry name" value="HTH_AraC-typ_CS"/>
</dbReference>
<organism evidence="11 12">
    <name type="scientific">Mucilaginibacter gossypii</name>
    <dbReference type="NCBI Taxonomy" id="551996"/>
    <lineage>
        <taxon>Bacteria</taxon>
        <taxon>Pseudomonadati</taxon>
        <taxon>Bacteroidota</taxon>
        <taxon>Sphingobacteriia</taxon>
        <taxon>Sphingobacteriales</taxon>
        <taxon>Sphingobacteriaceae</taxon>
        <taxon>Mucilaginibacter</taxon>
    </lineage>
</organism>
<evidence type="ECO:0000256" key="7">
    <source>
        <dbReference type="ARBA" id="ARBA00023136"/>
    </source>
</evidence>
<dbReference type="InterPro" id="IPR003838">
    <property type="entry name" value="ABC3_permease_C"/>
</dbReference>
<feature type="transmembrane region" description="Helical" evidence="9">
    <location>
        <begin position="1152"/>
        <end position="1172"/>
    </location>
</feature>
<comment type="subcellular location">
    <subcellularLocation>
        <location evidence="1">Cell membrane</location>
        <topology evidence="1">Multi-pass membrane protein</topology>
    </subcellularLocation>
</comment>
<feature type="transmembrane region" description="Helical" evidence="9">
    <location>
        <begin position="103"/>
        <end position="120"/>
    </location>
</feature>
<feature type="domain" description="HTH araC/xylS-type" evidence="10">
    <location>
        <begin position="275"/>
        <end position="371"/>
    </location>
</feature>
<dbReference type="Proteomes" id="UP000199705">
    <property type="component" value="Unassembled WGS sequence"/>
</dbReference>
<evidence type="ECO:0000256" key="1">
    <source>
        <dbReference type="ARBA" id="ARBA00004651"/>
    </source>
</evidence>
<feature type="transmembrane region" description="Helical" evidence="9">
    <location>
        <begin position="189"/>
        <end position="211"/>
    </location>
</feature>
<evidence type="ECO:0000313" key="12">
    <source>
        <dbReference type="Proteomes" id="UP000199705"/>
    </source>
</evidence>
<dbReference type="GO" id="GO:0022857">
    <property type="term" value="F:transmembrane transporter activity"/>
    <property type="evidence" value="ECO:0007669"/>
    <property type="project" value="TreeGrafter"/>
</dbReference>
<evidence type="ECO:0000256" key="4">
    <source>
        <dbReference type="ARBA" id="ARBA00022989"/>
    </source>
</evidence>
<dbReference type="STRING" id="551996.SAMN05192573_11666"/>
<dbReference type="GO" id="GO:0003700">
    <property type="term" value="F:DNA-binding transcription factor activity"/>
    <property type="evidence" value="ECO:0007669"/>
    <property type="project" value="InterPro"/>
</dbReference>
<dbReference type="EMBL" id="FNCG01000016">
    <property type="protein sequence ID" value="SDI11669.1"/>
    <property type="molecule type" value="Genomic_DNA"/>
</dbReference>
<feature type="transmembrane region" description="Helical" evidence="9">
    <location>
        <begin position="1184"/>
        <end position="1209"/>
    </location>
</feature>
<dbReference type="InterPro" id="IPR050250">
    <property type="entry name" value="Macrolide_Exporter_MacB"/>
</dbReference>
<dbReference type="SMART" id="SM00342">
    <property type="entry name" value="HTH_ARAC"/>
    <property type="match status" value="1"/>
</dbReference>
<keyword evidence="4 9" id="KW-1133">Transmembrane helix</keyword>
<dbReference type="InterPro" id="IPR025857">
    <property type="entry name" value="MacB_PCD"/>
</dbReference>
<gene>
    <name evidence="11" type="ORF">SAMN05192573_11666</name>
</gene>
<evidence type="ECO:0000256" key="9">
    <source>
        <dbReference type="SAM" id="Phobius"/>
    </source>
</evidence>
<evidence type="ECO:0000256" key="8">
    <source>
        <dbReference type="ARBA" id="ARBA00023163"/>
    </source>
</evidence>
<accession>A0A1G8HYC2</accession>
<dbReference type="GO" id="GO:0043565">
    <property type="term" value="F:sequence-specific DNA binding"/>
    <property type="evidence" value="ECO:0007669"/>
    <property type="project" value="InterPro"/>
</dbReference>
<dbReference type="RefSeq" id="WP_091173341.1">
    <property type="nucleotide sequence ID" value="NZ_FNCG01000016.1"/>
</dbReference>
<dbReference type="SUPFAM" id="SSF46689">
    <property type="entry name" value="Homeodomain-like"/>
    <property type="match status" value="1"/>
</dbReference>
<evidence type="ECO:0000259" key="10">
    <source>
        <dbReference type="PROSITE" id="PS01124"/>
    </source>
</evidence>
<protein>
    <submittedName>
        <fullName evidence="11">AraC-type DNA-binding protein</fullName>
    </submittedName>
</protein>
<evidence type="ECO:0000256" key="3">
    <source>
        <dbReference type="ARBA" id="ARBA00022692"/>
    </source>
</evidence>
<dbReference type="AlphaFoldDB" id="A0A1G8HYC2"/>
<keyword evidence="2" id="KW-1003">Cell membrane</keyword>
<keyword evidence="3 9" id="KW-0812">Transmembrane</keyword>
<reference evidence="12" key="1">
    <citation type="submission" date="2016-10" db="EMBL/GenBank/DDBJ databases">
        <authorList>
            <person name="Varghese N."/>
            <person name="Submissions S."/>
        </authorList>
    </citation>
    <scope>NUCLEOTIDE SEQUENCE [LARGE SCALE GENOMIC DNA]</scope>
    <source>
        <strain evidence="12">Gh-67</strain>
    </source>
</reference>
<name>A0A1G8HYC2_9SPHI</name>
<feature type="transmembrane region" description="Helical" evidence="9">
    <location>
        <begin position="1103"/>
        <end position="1125"/>
    </location>
</feature>
<dbReference type="InterPro" id="IPR018060">
    <property type="entry name" value="HTH_AraC"/>
</dbReference>
<dbReference type="Pfam" id="PF02687">
    <property type="entry name" value="FtsX"/>
    <property type="match status" value="2"/>
</dbReference>
<keyword evidence="8" id="KW-0804">Transcription</keyword>
<keyword evidence="7 9" id="KW-0472">Membrane</keyword>
<keyword evidence="12" id="KW-1185">Reference proteome</keyword>
<dbReference type="PROSITE" id="PS01124">
    <property type="entry name" value="HTH_ARAC_FAMILY_2"/>
    <property type="match status" value="1"/>
</dbReference>
<evidence type="ECO:0000256" key="6">
    <source>
        <dbReference type="ARBA" id="ARBA00023125"/>
    </source>
</evidence>
<keyword evidence="6 11" id="KW-0238">DNA-binding</keyword>
<feature type="transmembrane region" description="Helical" evidence="9">
    <location>
        <begin position="711"/>
        <end position="736"/>
    </location>
</feature>
<dbReference type="GO" id="GO:0005886">
    <property type="term" value="C:plasma membrane"/>
    <property type="evidence" value="ECO:0007669"/>
    <property type="project" value="UniProtKB-SubCell"/>
</dbReference>
<dbReference type="PANTHER" id="PTHR30572:SF18">
    <property type="entry name" value="ABC-TYPE MACROLIDE FAMILY EXPORT SYSTEM PERMEASE COMPONENT 2"/>
    <property type="match status" value="1"/>
</dbReference>